<keyword evidence="7 12" id="KW-0067">ATP-binding</keyword>
<dbReference type="InterPro" id="IPR026082">
    <property type="entry name" value="ABCA"/>
</dbReference>
<comment type="similarity">
    <text evidence="2">Belongs to the ABC transporter superfamily. ABCA family.</text>
</comment>
<feature type="transmembrane region" description="Helical" evidence="10">
    <location>
        <begin position="997"/>
        <end position="1020"/>
    </location>
</feature>
<dbReference type="GO" id="GO:0016020">
    <property type="term" value="C:membrane"/>
    <property type="evidence" value="ECO:0007669"/>
    <property type="project" value="UniProtKB-SubCell"/>
</dbReference>
<feature type="transmembrane region" description="Helical" evidence="10">
    <location>
        <begin position="1242"/>
        <end position="1266"/>
    </location>
</feature>
<feature type="transmembrane region" description="Helical" evidence="10">
    <location>
        <begin position="499"/>
        <end position="519"/>
    </location>
</feature>
<evidence type="ECO:0000256" key="1">
    <source>
        <dbReference type="ARBA" id="ARBA00004141"/>
    </source>
</evidence>
<keyword evidence="8 10" id="KW-1133">Transmembrane helix</keyword>
<keyword evidence="4 10" id="KW-0812">Transmembrane</keyword>
<evidence type="ECO:0000256" key="5">
    <source>
        <dbReference type="ARBA" id="ARBA00022737"/>
    </source>
</evidence>
<dbReference type="SUPFAM" id="SSF52540">
    <property type="entry name" value="P-loop containing nucleoside triphosphate hydrolases"/>
    <property type="match status" value="2"/>
</dbReference>
<dbReference type="GO" id="GO:0005524">
    <property type="term" value="F:ATP binding"/>
    <property type="evidence" value="ECO:0007669"/>
    <property type="project" value="UniProtKB-KW"/>
</dbReference>
<evidence type="ECO:0000256" key="8">
    <source>
        <dbReference type="ARBA" id="ARBA00022989"/>
    </source>
</evidence>
<feature type="domain" description="ABC transporter" evidence="11">
    <location>
        <begin position="1463"/>
        <end position="1696"/>
    </location>
</feature>
<feature type="transmembrane region" description="Helical" evidence="10">
    <location>
        <begin position="1199"/>
        <end position="1221"/>
    </location>
</feature>
<dbReference type="InterPro" id="IPR013525">
    <property type="entry name" value="ABC2_TM"/>
</dbReference>
<dbReference type="InterPro" id="IPR027417">
    <property type="entry name" value="P-loop_NTPase"/>
</dbReference>
<gene>
    <name evidence="12" type="ORF">ACHHYP_04415</name>
</gene>
<dbReference type="InterPro" id="IPR003593">
    <property type="entry name" value="AAA+_ATPase"/>
</dbReference>
<dbReference type="GO" id="GO:0140359">
    <property type="term" value="F:ABC-type transporter activity"/>
    <property type="evidence" value="ECO:0007669"/>
    <property type="project" value="InterPro"/>
</dbReference>
<dbReference type="PROSITE" id="PS00211">
    <property type="entry name" value="ABC_TRANSPORTER_1"/>
    <property type="match status" value="1"/>
</dbReference>
<feature type="transmembrane region" description="Helical" evidence="10">
    <location>
        <begin position="463"/>
        <end position="487"/>
    </location>
</feature>
<feature type="transmembrane region" description="Helical" evidence="10">
    <location>
        <begin position="1286"/>
        <end position="1309"/>
    </location>
</feature>
<protein>
    <submittedName>
        <fullName evidence="12">ATP-binding Cassette (ABC) Superfamily</fullName>
    </submittedName>
</protein>
<dbReference type="GO" id="GO:0005319">
    <property type="term" value="F:lipid transporter activity"/>
    <property type="evidence" value="ECO:0007669"/>
    <property type="project" value="TreeGrafter"/>
</dbReference>
<feature type="domain" description="ABC transporter" evidence="11">
    <location>
        <begin position="638"/>
        <end position="865"/>
    </location>
</feature>
<feature type="transmembrane region" description="Helical" evidence="10">
    <location>
        <begin position="1396"/>
        <end position="1417"/>
    </location>
</feature>
<dbReference type="EMBL" id="JNBR01000041">
    <property type="protein sequence ID" value="OQR99789.1"/>
    <property type="molecule type" value="Genomic_DNA"/>
</dbReference>
<feature type="transmembrane region" description="Helical" evidence="10">
    <location>
        <begin position="421"/>
        <end position="443"/>
    </location>
</feature>
<dbReference type="PROSITE" id="PS50893">
    <property type="entry name" value="ABC_TRANSPORTER_2"/>
    <property type="match status" value="2"/>
</dbReference>
<sequence length="1871" mass="202567">MTHLGPLLRKNWVLKRRHPVATFFEVVLPLIMLLLLSALKSNFDGPNAVSITDAGYDGGSLFQGHKSIEPPVQSLLYNWITETSWDYRTASALLSTECQNHLLFKTPTSMACKPPQLAIVPDTPFTRHYFFGALKLWYPAVDVPLVSNGSVTLPGLTDSSVTFFPTEAALEAYIQGSNYGNQTDEYGAALNANSYSPIVRAAIVFSDVPSGAAIGAPVSLDYSLRFPLDKYGSGPSGVPTTTETFHPFRTFVSGTARGSYVERGFFTLQTLITRFATCQPDWNAANQTTTGTCTMPSAVAPATAVDAAHEDLWRNVLQDLLTPRGSPRRALETKNWTALPTTTTERLLAPLRMQPQPFVLGAGLDMPGRAFAVQGFMGGESSTMPMFLPVAFMIFSVLLVGRFVTSLVLEKETKAKEYMQALGLSPIALVASWYITYGLLVLISAALQTAAGLWTLFTYSSPLVLFLLYALFGVASIALGYFMSTLFATAKMGANVSQLVFLILAGVSLAFNASTPAGLKAVASLLPPIAFTFTMQVIMQSEYLTQGVTLSNEFTYQQYTVGTGLAMLAVDTVLFTLLGAYVECLRAGHPWYFPCLPSFWTRSHEAPKLSPTASTTEDPNLEPVDAALRQQETDGRALVVRGLRKEFGTGKVAVDSLDLTMYEGQITCLLGHNGAGKTTTISMLTGMLRPTRGDAHVRGLSLSTDLGAMRQFLGVCPQHDILYDDLTVREHLRFYAHVKGHYDTATVDAMLQEVGLTDKADVKSSALSGGMKRKLSVGIALIGNSSVVFLDEPSSGMDPYSRRSMWDLLLRNRANRVMILTTHYMEEADVLGDRIAIMAEGQLRCAGSSLFLKNRFGAGYTLTLVKATPDADVASLQSIVLSFVPTATLQSNVAAEVAFQLLTEEAPHFPSLFRVLDAQLESLGFASYGVSVTTLEDVFIKVTQALHAHATPKDLALPMLEDDGRPTERTRSTSLYQSQCKALLKKRFHTAKRDKKVLAIAVFLPIIMLALGFGIMKLIYYKTLTAAEPRLALSTAQYPGQTGAAYYCMADKSCGGVFGGFEGASVAQVPTFTSPLFSMTPPNVFGYSYKPPFNASGPEGMTLRFAQALQGEAVSDKMGAYLIATDASRNLFSYSVFANSSGDHSGAIFKVLLDQALIRRTTGKSDVKLAVASYPLPQSKVEAAASKQRLADWGKGVGIIANFFFLVAFAVFPGATMAFLVKEKELTAKHQQLVSGVKLSAFWLANFVWDMGLYLVLFVLALAMVQAFGVTAFQNAASTVTHAFDALVVVVGLLGFSLVPLTYLLSFALKEHASAQNMAILFHLGTGLVLFIVHLMLVGLANVDLSPGLRIFPLFAVGHALNEIATAKNVTQTAADGSTVFQRQNAFDGKLAGNDIVYLAATAIVFSVLVLVLEFALTKSRRKAHATATKASVPTVLDEDVRREQLRVQTVATDKSAVANHAVFTSGLQKVYDNGFMAVQDLSIGLPRGECFGFLGINGAGKSTTLKMLMGQVAPSAGAAYLAGYDVYSQQTEARSLVGYCPQFDALFDTMTVREHLELYAALRGLDAESAKVSVGMLLQKLNLAAFEHVLARDLSGGNKRKTSVAIAMIGSPPIIILDEPSTGMDPVSRRFMWDVISDISTTQQESTVILTTHSMEECEALCTRVGIMVGGQLECLGSIQHLKHRFGTGLVLDIKQRLPTPAAVDALATTLGAQQLTWTEVESACSHLGKPERMARINMQHDTGAAMALMLETDGFVDVAVLAHWWLVEDNFDALQQHLESSGSVAVMTRQATFARFQVCVSLAQIFELVEAAKVTLNVAEYSVSQTSLETIFNQFAGKQKKEDDRKVPTSGCCRRKKERAVSTNYVAMA</sequence>
<evidence type="ECO:0000256" key="7">
    <source>
        <dbReference type="ARBA" id="ARBA00022840"/>
    </source>
</evidence>
<organism evidence="12 13">
    <name type="scientific">Achlya hypogyna</name>
    <name type="common">Oomycete</name>
    <name type="synonym">Protoachlya hypogyna</name>
    <dbReference type="NCBI Taxonomy" id="1202772"/>
    <lineage>
        <taxon>Eukaryota</taxon>
        <taxon>Sar</taxon>
        <taxon>Stramenopiles</taxon>
        <taxon>Oomycota</taxon>
        <taxon>Saprolegniomycetes</taxon>
        <taxon>Saprolegniales</taxon>
        <taxon>Achlyaceae</taxon>
        <taxon>Achlya</taxon>
    </lineage>
</organism>
<comment type="caution">
    <text evidence="12">The sequence shown here is derived from an EMBL/GenBank/DDBJ whole genome shotgun (WGS) entry which is preliminary data.</text>
</comment>
<dbReference type="InterPro" id="IPR003439">
    <property type="entry name" value="ABC_transporter-like_ATP-bd"/>
</dbReference>
<dbReference type="FunFam" id="3.40.50.300:FF:000298">
    <property type="entry name" value="ATP-binding cassette sub-family A member 12"/>
    <property type="match status" value="1"/>
</dbReference>
<keyword evidence="3" id="KW-0813">Transport</keyword>
<dbReference type="OrthoDB" id="6512918at2759"/>
<evidence type="ECO:0000256" key="9">
    <source>
        <dbReference type="ARBA" id="ARBA00023136"/>
    </source>
</evidence>
<dbReference type="Pfam" id="PF12698">
    <property type="entry name" value="ABC2_membrane_3"/>
    <property type="match status" value="2"/>
</dbReference>
<evidence type="ECO:0000313" key="12">
    <source>
        <dbReference type="EMBL" id="OQR99789.1"/>
    </source>
</evidence>
<feature type="transmembrane region" description="Helical" evidence="10">
    <location>
        <begin position="20"/>
        <end position="39"/>
    </location>
</feature>
<feature type="transmembrane region" description="Helical" evidence="10">
    <location>
        <begin position="559"/>
        <end position="582"/>
    </location>
</feature>
<dbReference type="CDD" id="cd03263">
    <property type="entry name" value="ABC_subfamily_A"/>
    <property type="match status" value="2"/>
</dbReference>
<proteinExistence type="inferred from homology"/>
<dbReference type="Pfam" id="PF00005">
    <property type="entry name" value="ABC_tran"/>
    <property type="match status" value="2"/>
</dbReference>
<dbReference type="PANTHER" id="PTHR19229:SF36">
    <property type="entry name" value="ATP-BINDING CASSETTE SUB-FAMILY A MEMBER 2"/>
    <property type="match status" value="1"/>
</dbReference>
<dbReference type="SMART" id="SM00382">
    <property type="entry name" value="AAA"/>
    <property type="match status" value="2"/>
</dbReference>
<keyword evidence="13" id="KW-1185">Reference proteome</keyword>
<name>A0A1V9ZP87_ACHHY</name>
<evidence type="ECO:0000259" key="11">
    <source>
        <dbReference type="PROSITE" id="PS50893"/>
    </source>
</evidence>
<dbReference type="InterPro" id="IPR017871">
    <property type="entry name" value="ABC_transporter-like_CS"/>
</dbReference>
<dbReference type="Gene3D" id="3.40.50.300">
    <property type="entry name" value="P-loop containing nucleotide triphosphate hydrolases"/>
    <property type="match status" value="2"/>
</dbReference>
<evidence type="ECO:0000256" key="10">
    <source>
        <dbReference type="SAM" id="Phobius"/>
    </source>
</evidence>
<evidence type="ECO:0000313" key="13">
    <source>
        <dbReference type="Proteomes" id="UP000243579"/>
    </source>
</evidence>
<dbReference type="STRING" id="1202772.A0A1V9ZP87"/>
<dbReference type="PANTHER" id="PTHR19229">
    <property type="entry name" value="ATP-BINDING CASSETTE TRANSPORTER SUBFAMILY A ABCA"/>
    <property type="match status" value="1"/>
</dbReference>
<feature type="transmembrane region" description="Helical" evidence="10">
    <location>
        <begin position="386"/>
        <end position="409"/>
    </location>
</feature>
<evidence type="ECO:0000256" key="2">
    <source>
        <dbReference type="ARBA" id="ARBA00008869"/>
    </source>
</evidence>
<accession>A0A1V9ZP87</accession>
<keyword evidence="5" id="KW-0677">Repeat</keyword>
<reference evidence="12 13" key="1">
    <citation type="journal article" date="2014" name="Genome Biol. Evol.">
        <title>The secreted proteins of Achlya hypogyna and Thraustotheca clavata identify the ancestral oomycete secretome and reveal gene acquisitions by horizontal gene transfer.</title>
        <authorList>
            <person name="Misner I."/>
            <person name="Blouin N."/>
            <person name="Leonard G."/>
            <person name="Richards T.A."/>
            <person name="Lane C.E."/>
        </authorList>
    </citation>
    <scope>NUCLEOTIDE SEQUENCE [LARGE SCALE GENOMIC DNA]</scope>
    <source>
        <strain evidence="12 13">ATCC 48635</strain>
    </source>
</reference>
<evidence type="ECO:0000256" key="6">
    <source>
        <dbReference type="ARBA" id="ARBA00022741"/>
    </source>
</evidence>
<feature type="transmembrane region" description="Helical" evidence="10">
    <location>
        <begin position="1321"/>
        <end position="1343"/>
    </location>
</feature>
<evidence type="ECO:0000256" key="3">
    <source>
        <dbReference type="ARBA" id="ARBA00022448"/>
    </source>
</evidence>
<keyword evidence="9 10" id="KW-0472">Membrane</keyword>
<dbReference type="FunFam" id="3.40.50.300:FF:000335">
    <property type="entry name" value="ATP binding cassette subfamily A member 5"/>
    <property type="match status" value="1"/>
</dbReference>
<evidence type="ECO:0000256" key="4">
    <source>
        <dbReference type="ARBA" id="ARBA00022692"/>
    </source>
</evidence>
<dbReference type="Proteomes" id="UP000243579">
    <property type="component" value="Unassembled WGS sequence"/>
</dbReference>
<keyword evidence="6" id="KW-0547">Nucleotide-binding</keyword>
<comment type="subcellular location">
    <subcellularLocation>
        <location evidence="1">Membrane</location>
        <topology evidence="1">Multi-pass membrane protein</topology>
    </subcellularLocation>
</comment>
<dbReference type="GO" id="GO:0016887">
    <property type="term" value="F:ATP hydrolysis activity"/>
    <property type="evidence" value="ECO:0007669"/>
    <property type="project" value="InterPro"/>
</dbReference>